<dbReference type="STRING" id="1116472.MGMO_223c00040"/>
<accession>V5BN51</accession>
<sequence>MRYIYLTKTTLYNTLEDKSNMKTIKTIVLSSLIALAMGAFSSATMAESMDARISYAPADAIDMMIGELKKAKLAAAEGKSGEEVYKLIKQSMDYGKDVNANDVVDRERSRANETIKKARSMAKSNQMTGIDEHLDKAIQQLEHMKTLI</sequence>
<keyword evidence="2" id="KW-1185">Reference proteome</keyword>
<comment type="caution">
    <text evidence="1">The sequence shown here is derived from an EMBL/GenBank/DDBJ whole genome shotgun (WGS) entry which is preliminary data.</text>
</comment>
<dbReference type="AlphaFoldDB" id="V5BN51"/>
<reference evidence="1 2" key="1">
    <citation type="journal article" date="2013" name="Genome Announc.">
        <title>Draft Genome Sequence of the Methanotrophic Gammaproteobacterium Methyloglobulus morosus DSM 22980 Strain KoM1.</title>
        <authorList>
            <person name="Poehlein A."/>
            <person name="Deutzmann J.S."/>
            <person name="Daniel R."/>
            <person name="Simeonova D.D."/>
        </authorList>
    </citation>
    <scope>NUCLEOTIDE SEQUENCE [LARGE SCALE GENOMIC DNA]</scope>
    <source>
        <strain evidence="1 2">KoM1</strain>
    </source>
</reference>
<organism evidence="1 2">
    <name type="scientific">Methyloglobulus morosus KoM1</name>
    <dbReference type="NCBI Taxonomy" id="1116472"/>
    <lineage>
        <taxon>Bacteria</taxon>
        <taxon>Pseudomonadati</taxon>
        <taxon>Pseudomonadota</taxon>
        <taxon>Gammaproteobacteria</taxon>
        <taxon>Methylococcales</taxon>
        <taxon>Methylococcaceae</taxon>
        <taxon>Methyloglobulus</taxon>
    </lineage>
</organism>
<gene>
    <name evidence="1" type="ORF">MGMO_223c00040</name>
</gene>
<proteinExistence type="predicted"/>
<dbReference type="eggNOG" id="ENOG5032N6E">
    <property type="taxonomic scope" value="Bacteria"/>
</dbReference>
<dbReference type="EMBL" id="AYLO01000181">
    <property type="protein sequence ID" value="ESS65973.1"/>
    <property type="molecule type" value="Genomic_DNA"/>
</dbReference>
<dbReference type="Proteomes" id="UP000017842">
    <property type="component" value="Unassembled WGS sequence"/>
</dbReference>
<evidence type="ECO:0000313" key="2">
    <source>
        <dbReference type="Proteomes" id="UP000017842"/>
    </source>
</evidence>
<name>V5BN51_9GAMM</name>
<protein>
    <submittedName>
        <fullName evidence="1">Uncharacterized protein</fullName>
    </submittedName>
</protein>
<evidence type="ECO:0000313" key="1">
    <source>
        <dbReference type="EMBL" id="ESS65973.1"/>
    </source>
</evidence>